<sequence>MPALDTVQNTLTNSPLSTMIEKMGLSVANAQAALDSNSIEMLKKMATTKLTIGSKEMNLINLGFVPSFYTFTEASFEAKMEFSLSESISYGVSGEVSVNTEVVSASVSAHFARKFEQSASASSSIAARMVSLPPPENLIEMLRNLDTEEDNA</sequence>
<dbReference type="RefSeq" id="WP_343787424.1">
    <property type="nucleotide sequence ID" value="NZ_BAAAFH010000011.1"/>
</dbReference>
<accession>A0ABN1MQT7</accession>
<protein>
    <submittedName>
        <fullName evidence="1">Uncharacterized protein</fullName>
    </submittedName>
</protein>
<dbReference type="Proteomes" id="UP001501126">
    <property type="component" value="Unassembled WGS sequence"/>
</dbReference>
<organism evidence="1 2">
    <name type="scientific">Wandonia haliotis</name>
    <dbReference type="NCBI Taxonomy" id="574963"/>
    <lineage>
        <taxon>Bacteria</taxon>
        <taxon>Pseudomonadati</taxon>
        <taxon>Bacteroidota</taxon>
        <taxon>Flavobacteriia</taxon>
        <taxon>Flavobacteriales</taxon>
        <taxon>Crocinitomicaceae</taxon>
        <taxon>Wandonia</taxon>
    </lineage>
</organism>
<name>A0ABN1MQT7_9FLAO</name>
<evidence type="ECO:0000313" key="2">
    <source>
        <dbReference type="Proteomes" id="UP001501126"/>
    </source>
</evidence>
<dbReference type="EMBL" id="BAAAFH010000011">
    <property type="protein sequence ID" value="GAA0875682.1"/>
    <property type="molecule type" value="Genomic_DNA"/>
</dbReference>
<gene>
    <name evidence="1" type="ORF">GCM10009118_20910</name>
</gene>
<comment type="caution">
    <text evidence="1">The sequence shown here is derived from an EMBL/GenBank/DDBJ whole genome shotgun (WGS) entry which is preliminary data.</text>
</comment>
<reference evidence="1 2" key="1">
    <citation type="journal article" date="2019" name="Int. J. Syst. Evol. Microbiol.">
        <title>The Global Catalogue of Microorganisms (GCM) 10K type strain sequencing project: providing services to taxonomists for standard genome sequencing and annotation.</title>
        <authorList>
            <consortium name="The Broad Institute Genomics Platform"/>
            <consortium name="The Broad Institute Genome Sequencing Center for Infectious Disease"/>
            <person name="Wu L."/>
            <person name="Ma J."/>
        </authorList>
    </citation>
    <scope>NUCLEOTIDE SEQUENCE [LARGE SCALE GENOMIC DNA]</scope>
    <source>
        <strain evidence="1 2">JCM 16083</strain>
    </source>
</reference>
<keyword evidence="2" id="KW-1185">Reference proteome</keyword>
<proteinExistence type="predicted"/>
<evidence type="ECO:0000313" key="1">
    <source>
        <dbReference type="EMBL" id="GAA0875682.1"/>
    </source>
</evidence>